<evidence type="ECO:0000256" key="1">
    <source>
        <dbReference type="SAM" id="Phobius"/>
    </source>
</evidence>
<dbReference type="EMBL" id="MFHD01000012">
    <property type="protein sequence ID" value="OGF62860.1"/>
    <property type="molecule type" value="Genomic_DNA"/>
</dbReference>
<keyword evidence="1" id="KW-0472">Membrane</keyword>
<dbReference type="InterPro" id="IPR007497">
    <property type="entry name" value="SIMPL/DUF541"/>
</dbReference>
<evidence type="ECO:0000313" key="2">
    <source>
        <dbReference type="EMBL" id="OGF62860.1"/>
    </source>
</evidence>
<accession>A0A1F5VHS2</accession>
<sequence>MEINESKYLHIRPPKEALWAMIVFLAVLSVFFLVKIRSELNGYNRVVQPPSISVSGEGKILIKPDIAIVNVGVLKEGVDFLAVQRSAAEVMNRLSDTLKKKGILDKDIKTTSYSISPRYDYKDGEQTFRGYEVFQNLEVKMRDLGKVGEILSGAAQAGANQIGSLSFGVDDPKKARDEARALAIADAKAKAENLSKNLNVSLGKILGYSESDGGMPPPIFAKAESFGIGGPGVPPTPEGENEINVIVNLMYEIRQ</sequence>
<dbReference type="Pfam" id="PF04402">
    <property type="entry name" value="SIMPL"/>
    <property type="match status" value="1"/>
</dbReference>
<dbReference type="Gene3D" id="3.30.70.2970">
    <property type="entry name" value="Protein of unknown function (DUF541), domain 2"/>
    <property type="match status" value="1"/>
</dbReference>
<dbReference type="Proteomes" id="UP000179251">
    <property type="component" value="Unassembled WGS sequence"/>
</dbReference>
<reference evidence="2 3" key="1">
    <citation type="journal article" date="2016" name="Nat. Commun.">
        <title>Thousands of microbial genomes shed light on interconnected biogeochemical processes in an aquifer system.</title>
        <authorList>
            <person name="Anantharaman K."/>
            <person name="Brown C.T."/>
            <person name="Hug L.A."/>
            <person name="Sharon I."/>
            <person name="Castelle C.J."/>
            <person name="Probst A.J."/>
            <person name="Thomas B.C."/>
            <person name="Singh A."/>
            <person name="Wilkins M.J."/>
            <person name="Karaoz U."/>
            <person name="Brodie E.L."/>
            <person name="Williams K.H."/>
            <person name="Hubbard S.S."/>
            <person name="Banfield J.F."/>
        </authorList>
    </citation>
    <scope>NUCLEOTIDE SEQUENCE [LARGE SCALE GENOMIC DNA]</scope>
</reference>
<evidence type="ECO:0008006" key="4">
    <source>
        <dbReference type="Google" id="ProtNLM"/>
    </source>
</evidence>
<dbReference type="GO" id="GO:0006974">
    <property type="term" value="P:DNA damage response"/>
    <property type="evidence" value="ECO:0007669"/>
    <property type="project" value="TreeGrafter"/>
</dbReference>
<dbReference type="PANTHER" id="PTHR34387">
    <property type="entry name" value="SLR1258 PROTEIN"/>
    <property type="match status" value="1"/>
</dbReference>
<keyword evidence="1" id="KW-1133">Transmembrane helix</keyword>
<feature type="transmembrane region" description="Helical" evidence="1">
    <location>
        <begin position="17"/>
        <end position="36"/>
    </location>
</feature>
<dbReference type="InterPro" id="IPR052022">
    <property type="entry name" value="26kDa_periplasmic_antigen"/>
</dbReference>
<dbReference type="AlphaFoldDB" id="A0A1F5VHS2"/>
<keyword evidence="1" id="KW-0812">Transmembrane</keyword>
<comment type="caution">
    <text evidence="2">The sequence shown here is derived from an EMBL/GenBank/DDBJ whole genome shotgun (WGS) entry which is preliminary data.</text>
</comment>
<dbReference type="Gene3D" id="3.30.110.170">
    <property type="entry name" value="Protein of unknown function (DUF541), domain 1"/>
    <property type="match status" value="1"/>
</dbReference>
<proteinExistence type="predicted"/>
<evidence type="ECO:0000313" key="3">
    <source>
        <dbReference type="Proteomes" id="UP000179251"/>
    </source>
</evidence>
<name>A0A1F5VHS2_9BACT</name>
<organism evidence="2 3">
    <name type="scientific">Candidatus Giovannonibacteria bacterium RIFCSPHIGHO2_01_FULL_45_23</name>
    <dbReference type="NCBI Taxonomy" id="1798325"/>
    <lineage>
        <taxon>Bacteria</taxon>
        <taxon>Candidatus Giovannoniibacteriota</taxon>
    </lineage>
</organism>
<protein>
    <recommendedName>
        <fullName evidence="4">SIMPL domain-containing protein</fullName>
    </recommendedName>
</protein>
<gene>
    <name evidence="2" type="ORF">A2834_00075</name>
</gene>
<dbReference type="STRING" id="1798325.A2834_00075"/>
<dbReference type="PANTHER" id="PTHR34387:SF1">
    <property type="entry name" value="PERIPLASMIC IMMUNOGENIC PROTEIN"/>
    <property type="match status" value="1"/>
</dbReference>